<evidence type="ECO:0000256" key="1">
    <source>
        <dbReference type="ARBA" id="ARBA00009375"/>
    </source>
</evidence>
<evidence type="ECO:0000256" key="5">
    <source>
        <dbReference type="PIRSR" id="PIRSR001430-1"/>
    </source>
</evidence>
<feature type="domain" description="Pseudouridine synthase I TruA alpha/beta" evidence="8">
    <location>
        <begin position="7"/>
        <end position="100"/>
    </location>
</feature>
<evidence type="ECO:0000313" key="9">
    <source>
        <dbReference type="EMBL" id="PWJ74030.1"/>
    </source>
</evidence>
<evidence type="ECO:0000256" key="2">
    <source>
        <dbReference type="ARBA" id="ARBA00022694"/>
    </source>
</evidence>
<comment type="catalytic activity">
    <reaction evidence="4 7">
        <text>uridine(38/39/40) in tRNA = pseudouridine(38/39/40) in tRNA</text>
        <dbReference type="Rhea" id="RHEA:22376"/>
        <dbReference type="Rhea" id="RHEA-COMP:10085"/>
        <dbReference type="Rhea" id="RHEA-COMP:10087"/>
        <dbReference type="ChEBI" id="CHEBI:65314"/>
        <dbReference type="ChEBI" id="CHEBI:65315"/>
        <dbReference type="EC" id="5.4.99.12"/>
    </reaction>
</comment>
<dbReference type="NCBIfam" id="TIGR00071">
    <property type="entry name" value="hisT_truA"/>
    <property type="match status" value="1"/>
</dbReference>
<comment type="caution">
    <text evidence="4">Lacks conserved residue(s) required for the propagation of feature annotation.</text>
</comment>
<gene>
    <name evidence="4" type="primary">truA</name>
    <name evidence="9" type="ORF">C7383_11070</name>
</gene>
<dbReference type="PANTHER" id="PTHR11142">
    <property type="entry name" value="PSEUDOURIDYLATE SYNTHASE"/>
    <property type="match status" value="1"/>
</dbReference>
<evidence type="ECO:0000256" key="6">
    <source>
        <dbReference type="PIRSR" id="PIRSR001430-2"/>
    </source>
</evidence>
<dbReference type="Gene3D" id="3.30.70.580">
    <property type="entry name" value="Pseudouridine synthase I, catalytic domain, N-terminal subdomain"/>
    <property type="match status" value="1"/>
</dbReference>
<keyword evidence="10" id="KW-1185">Reference proteome</keyword>
<organism evidence="9 10">
    <name type="scientific">Murimonas intestini</name>
    <dbReference type="NCBI Taxonomy" id="1337051"/>
    <lineage>
        <taxon>Bacteria</taxon>
        <taxon>Bacillati</taxon>
        <taxon>Bacillota</taxon>
        <taxon>Clostridia</taxon>
        <taxon>Lachnospirales</taxon>
        <taxon>Lachnospiraceae</taxon>
        <taxon>Murimonas</taxon>
    </lineage>
</organism>
<dbReference type="RefSeq" id="WP_109747371.1">
    <property type="nucleotide sequence ID" value="NZ_CABJAT010000008.1"/>
</dbReference>
<dbReference type="PIRSF" id="PIRSF001430">
    <property type="entry name" value="tRNA_psdUrid_synth"/>
    <property type="match status" value="1"/>
</dbReference>
<reference evidence="9 10" key="1">
    <citation type="submission" date="2018-05" db="EMBL/GenBank/DDBJ databases">
        <authorList>
            <person name="Goeker M."/>
            <person name="Huntemann M."/>
            <person name="Clum A."/>
            <person name="Pillay M."/>
            <person name="Palaniappan K."/>
            <person name="Varghese N."/>
            <person name="Mikhailova N."/>
            <person name="Stamatis D."/>
            <person name="Reddy T."/>
            <person name="Daum C."/>
            <person name="Shapiro N."/>
            <person name="Ivanova N."/>
            <person name="Kyrpides N."/>
            <person name="Woyke T."/>
        </authorList>
    </citation>
    <scope>NUCLEOTIDE SEQUENCE [LARGE SCALE GENOMIC DNA]</scope>
    <source>
        <strain evidence="9 10">DSM 26524</strain>
    </source>
</reference>
<evidence type="ECO:0000256" key="4">
    <source>
        <dbReference type="HAMAP-Rule" id="MF_00171"/>
    </source>
</evidence>
<feature type="active site" description="Nucleophile" evidence="4 5">
    <location>
        <position position="52"/>
    </location>
</feature>
<evidence type="ECO:0000256" key="3">
    <source>
        <dbReference type="ARBA" id="ARBA00023235"/>
    </source>
</evidence>
<feature type="binding site" evidence="4 6">
    <location>
        <position position="110"/>
    </location>
    <ligand>
        <name>substrate</name>
    </ligand>
</feature>
<keyword evidence="3 4" id="KW-0413">Isomerase</keyword>
<dbReference type="Pfam" id="PF01416">
    <property type="entry name" value="PseudoU_synth_1"/>
    <property type="match status" value="2"/>
</dbReference>
<dbReference type="PANTHER" id="PTHR11142:SF22">
    <property type="entry name" value="TRNA PSEUDOURIDINE SYNTHASE A 2"/>
    <property type="match status" value="1"/>
</dbReference>
<accession>A0AB73T1D3</accession>
<dbReference type="CDD" id="cd02570">
    <property type="entry name" value="PseudoU_synth_EcTruA"/>
    <property type="match status" value="1"/>
</dbReference>
<dbReference type="InterPro" id="IPR001406">
    <property type="entry name" value="PsdUridine_synth_TruA"/>
</dbReference>
<dbReference type="SUPFAM" id="SSF55120">
    <property type="entry name" value="Pseudouridine synthase"/>
    <property type="match status" value="1"/>
</dbReference>
<dbReference type="InterPro" id="IPR020095">
    <property type="entry name" value="PsdUridine_synth_TruA_C"/>
</dbReference>
<evidence type="ECO:0000256" key="7">
    <source>
        <dbReference type="RuleBase" id="RU003792"/>
    </source>
</evidence>
<dbReference type="InterPro" id="IPR020094">
    <property type="entry name" value="TruA/RsuA/RluB/E/F_N"/>
</dbReference>
<evidence type="ECO:0000259" key="8">
    <source>
        <dbReference type="Pfam" id="PF01416"/>
    </source>
</evidence>
<dbReference type="Gene3D" id="3.30.70.660">
    <property type="entry name" value="Pseudouridine synthase I, catalytic domain, C-terminal subdomain"/>
    <property type="match status" value="1"/>
</dbReference>
<dbReference type="InterPro" id="IPR020103">
    <property type="entry name" value="PsdUridine_synth_cat_dom_sf"/>
</dbReference>
<comment type="caution">
    <text evidence="9">The sequence shown here is derived from an EMBL/GenBank/DDBJ whole genome shotgun (WGS) entry which is preliminary data.</text>
</comment>
<keyword evidence="2 4" id="KW-0819">tRNA processing</keyword>
<protein>
    <recommendedName>
        <fullName evidence="4">tRNA pseudouridine synthase A</fullName>
        <ecNumber evidence="4">5.4.99.12</ecNumber>
    </recommendedName>
    <alternativeName>
        <fullName evidence="4">tRNA pseudouridine(38-40) synthase</fullName>
    </alternativeName>
    <alternativeName>
        <fullName evidence="4">tRNA pseudouridylate synthase I</fullName>
    </alternativeName>
    <alternativeName>
        <fullName evidence="4">tRNA-uridine isomerase I</fullName>
    </alternativeName>
</protein>
<evidence type="ECO:0000313" key="10">
    <source>
        <dbReference type="Proteomes" id="UP000245412"/>
    </source>
</evidence>
<dbReference type="EMBL" id="QGGY01000010">
    <property type="protein sequence ID" value="PWJ74030.1"/>
    <property type="molecule type" value="Genomic_DNA"/>
</dbReference>
<dbReference type="HAMAP" id="MF_00171">
    <property type="entry name" value="TruA"/>
    <property type="match status" value="1"/>
</dbReference>
<comment type="similarity">
    <text evidence="1 4 7">Belongs to the tRNA pseudouridine synthase TruA family.</text>
</comment>
<dbReference type="GO" id="GO:0003723">
    <property type="term" value="F:RNA binding"/>
    <property type="evidence" value="ECO:0007669"/>
    <property type="project" value="InterPro"/>
</dbReference>
<sequence>MNYKLLIEYDGTKYNGWQKQGNTTNTIQGKIEDVLARMQGHEVEVHGAGRTDAGVHAKEQVANVHLDGGRTAEEIRVYLNKYLPEDIGILDVSEVPGRFHSRLNAVEKIYSYHLAFGEQKHVFERKFITFLEEKPDVEKMKQAALYLEGEHDFRSFCANKRMKKTTVRKLYAVTFREYGDELFIEYRGEGFLYNMVRIMTGTLIEVGQGKRSPKEIESILRGRDRSLAGPTAPARGLTLLKVIYPQ</sequence>
<dbReference type="GO" id="GO:0160147">
    <property type="term" value="F:tRNA pseudouridine(38-40) synthase activity"/>
    <property type="evidence" value="ECO:0007669"/>
    <property type="project" value="UniProtKB-EC"/>
</dbReference>
<dbReference type="EC" id="5.4.99.12" evidence="4"/>
<dbReference type="GO" id="GO:0031119">
    <property type="term" value="P:tRNA pseudouridine synthesis"/>
    <property type="evidence" value="ECO:0007669"/>
    <property type="project" value="UniProtKB-UniRule"/>
</dbReference>
<comment type="subunit">
    <text evidence="4">Homodimer.</text>
</comment>
<name>A0AB73T1D3_9FIRM</name>
<comment type="function">
    <text evidence="4">Formation of pseudouridine at positions 38, 39 and 40 in the anticodon stem and loop of transfer RNAs.</text>
</comment>
<dbReference type="InterPro" id="IPR020097">
    <property type="entry name" value="PsdUridine_synth_TruA_a/b_dom"/>
</dbReference>
<proteinExistence type="inferred from homology"/>
<dbReference type="FunFam" id="3.30.70.580:FF:000001">
    <property type="entry name" value="tRNA pseudouridine synthase A"/>
    <property type="match status" value="1"/>
</dbReference>
<dbReference type="Proteomes" id="UP000245412">
    <property type="component" value="Unassembled WGS sequence"/>
</dbReference>
<dbReference type="AlphaFoldDB" id="A0AB73T1D3"/>
<feature type="domain" description="Pseudouridine synthase I TruA alpha/beta" evidence="8">
    <location>
        <begin position="143"/>
        <end position="245"/>
    </location>
</feature>